<proteinExistence type="predicted"/>
<evidence type="ECO:0000313" key="8">
    <source>
        <dbReference type="Proteomes" id="UP000256269"/>
    </source>
</evidence>
<dbReference type="GO" id="GO:0016020">
    <property type="term" value="C:membrane"/>
    <property type="evidence" value="ECO:0007669"/>
    <property type="project" value="UniProtKB-SubCell"/>
</dbReference>
<keyword evidence="8" id="KW-1185">Reference proteome</keyword>
<feature type="transmembrane region" description="Helical" evidence="6">
    <location>
        <begin position="227"/>
        <end position="245"/>
    </location>
</feature>
<keyword evidence="5 6" id="KW-0472">Membrane</keyword>
<dbReference type="GO" id="GO:0022857">
    <property type="term" value="F:transmembrane transporter activity"/>
    <property type="evidence" value="ECO:0007669"/>
    <property type="project" value="InterPro"/>
</dbReference>
<feature type="transmembrane region" description="Helical" evidence="6">
    <location>
        <begin position="318"/>
        <end position="338"/>
    </location>
</feature>
<feature type="transmembrane region" description="Helical" evidence="6">
    <location>
        <begin position="266"/>
        <end position="288"/>
    </location>
</feature>
<evidence type="ECO:0000256" key="3">
    <source>
        <dbReference type="ARBA" id="ARBA00022692"/>
    </source>
</evidence>
<name>A0A3E0HI48_9PSEU</name>
<dbReference type="EMBL" id="QUNO01000007">
    <property type="protein sequence ID" value="REH46062.1"/>
    <property type="molecule type" value="Genomic_DNA"/>
</dbReference>
<evidence type="ECO:0000256" key="1">
    <source>
        <dbReference type="ARBA" id="ARBA00004141"/>
    </source>
</evidence>
<dbReference type="Proteomes" id="UP000256269">
    <property type="component" value="Unassembled WGS sequence"/>
</dbReference>
<dbReference type="AlphaFoldDB" id="A0A3E0HI48"/>
<feature type="transmembrane region" description="Helical" evidence="6">
    <location>
        <begin position="38"/>
        <end position="61"/>
    </location>
</feature>
<feature type="transmembrane region" description="Helical" evidence="6">
    <location>
        <begin position="469"/>
        <end position="491"/>
    </location>
</feature>
<protein>
    <submittedName>
        <fullName evidence="7">Urea carboxylase system permease</fullName>
    </submittedName>
</protein>
<keyword evidence="2" id="KW-0813">Transport</keyword>
<reference evidence="7 8" key="1">
    <citation type="submission" date="2018-08" db="EMBL/GenBank/DDBJ databases">
        <title>Genomic Encyclopedia of Archaeal and Bacterial Type Strains, Phase II (KMG-II): from individual species to whole genera.</title>
        <authorList>
            <person name="Goeker M."/>
        </authorList>
    </citation>
    <scope>NUCLEOTIDE SEQUENCE [LARGE SCALE GENOMIC DNA]</scope>
    <source>
        <strain evidence="7 8">DSM 45791</strain>
    </source>
</reference>
<sequence length="508" mass="53165">MSVRSMAAEVDSASDSGDLSTFGYGQQLRRKIGSYGSFAAGFSFVSILTTVFQLFFFGFGFGGPAFFWTWPIVLIGQLLVALCFAELAARYPISGAIYQWATRLGGRLWGWTAGWLMMVAQVVTLAGAAIALQVVLPPVWSGFQLVPGDSSLTSPTGAANAVVLGVLLLCLTTAVTATGVRLMSVINSVGVTCELVGVALLCVALFAHAERGPAVVLETQGTAGHGYLWSFAVSGLMAAYVLVGFDSAGELSEETRDPRRTTPRTIVRAVLVSGLGGALMLLATLMAAGSVTDGSLGDPARGLPFVLTSRLGDTLGRVFLVDVAIAIAVCTLAIQTAATRMVFSMSRDGVLPFSAGLATVNPRTGTPVRASVLVGVLAAALLLVNVGNPALFTTIASVCIMLLYLAYLMVTLPLLVRRLRGGLPARADEFSLGRWGVVVNVLAVVWGALMAINLGWPRVEVFDPAGGHLYLQWFAPLFLIGTLAVGALAYATRTRRPALAVLALDGAE</sequence>
<evidence type="ECO:0000256" key="2">
    <source>
        <dbReference type="ARBA" id="ARBA00022448"/>
    </source>
</evidence>
<dbReference type="PANTHER" id="PTHR45649">
    <property type="entry name" value="AMINO-ACID PERMEASE BAT1"/>
    <property type="match status" value="1"/>
</dbReference>
<comment type="subcellular location">
    <subcellularLocation>
        <location evidence="1">Membrane</location>
        <topology evidence="1">Multi-pass membrane protein</topology>
    </subcellularLocation>
</comment>
<dbReference type="InterPro" id="IPR002293">
    <property type="entry name" value="AA/rel_permease1"/>
</dbReference>
<feature type="transmembrane region" description="Helical" evidence="6">
    <location>
        <begin position="185"/>
        <end position="207"/>
    </location>
</feature>
<feature type="transmembrane region" description="Helical" evidence="6">
    <location>
        <begin position="390"/>
        <end position="416"/>
    </location>
</feature>
<evidence type="ECO:0000313" key="7">
    <source>
        <dbReference type="EMBL" id="REH46062.1"/>
    </source>
</evidence>
<comment type="caution">
    <text evidence="7">The sequence shown here is derived from an EMBL/GenBank/DDBJ whole genome shotgun (WGS) entry which is preliminary data.</text>
</comment>
<accession>A0A3E0HI48</accession>
<dbReference type="PANTHER" id="PTHR45649:SF26">
    <property type="entry name" value="OS04G0435100 PROTEIN"/>
    <property type="match status" value="1"/>
</dbReference>
<dbReference type="Pfam" id="PF13520">
    <property type="entry name" value="AA_permease_2"/>
    <property type="match status" value="1"/>
</dbReference>
<dbReference type="Gene3D" id="1.20.1740.10">
    <property type="entry name" value="Amino acid/polyamine transporter I"/>
    <property type="match status" value="1"/>
</dbReference>
<organism evidence="7 8">
    <name type="scientific">Kutzneria buriramensis</name>
    <dbReference type="NCBI Taxonomy" id="1045776"/>
    <lineage>
        <taxon>Bacteria</taxon>
        <taxon>Bacillati</taxon>
        <taxon>Actinomycetota</taxon>
        <taxon>Actinomycetes</taxon>
        <taxon>Pseudonocardiales</taxon>
        <taxon>Pseudonocardiaceae</taxon>
        <taxon>Kutzneria</taxon>
    </lineage>
</organism>
<feature type="transmembrane region" description="Helical" evidence="6">
    <location>
        <begin position="108"/>
        <end position="136"/>
    </location>
</feature>
<feature type="transmembrane region" description="Helical" evidence="6">
    <location>
        <begin position="367"/>
        <end position="384"/>
    </location>
</feature>
<evidence type="ECO:0000256" key="5">
    <source>
        <dbReference type="ARBA" id="ARBA00023136"/>
    </source>
</evidence>
<feature type="transmembrane region" description="Helical" evidence="6">
    <location>
        <begin position="67"/>
        <end position="87"/>
    </location>
</feature>
<feature type="transmembrane region" description="Helical" evidence="6">
    <location>
        <begin position="437"/>
        <end position="457"/>
    </location>
</feature>
<evidence type="ECO:0000256" key="4">
    <source>
        <dbReference type="ARBA" id="ARBA00022989"/>
    </source>
</evidence>
<dbReference type="PIRSF" id="PIRSF006060">
    <property type="entry name" value="AA_transporter"/>
    <property type="match status" value="1"/>
</dbReference>
<keyword evidence="4 6" id="KW-1133">Transmembrane helix</keyword>
<evidence type="ECO:0000256" key="6">
    <source>
        <dbReference type="SAM" id="Phobius"/>
    </source>
</evidence>
<gene>
    <name evidence="7" type="ORF">BCF44_107194</name>
</gene>
<feature type="transmembrane region" description="Helical" evidence="6">
    <location>
        <begin position="156"/>
        <end position="178"/>
    </location>
</feature>
<keyword evidence="3 6" id="KW-0812">Transmembrane</keyword>